<name>A0A085ZDP3_9FLAO</name>
<keyword evidence="3" id="KW-1185">Reference proteome</keyword>
<organism evidence="2 3">
    <name type="scientific">Chryseobacterium luteum</name>
    <dbReference type="NCBI Taxonomy" id="421531"/>
    <lineage>
        <taxon>Bacteria</taxon>
        <taxon>Pseudomonadati</taxon>
        <taxon>Bacteroidota</taxon>
        <taxon>Flavobacteriia</taxon>
        <taxon>Flavobacteriales</taxon>
        <taxon>Weeksellaceae</taxon>
        <taxon>Chryseobacterium group</taxon>
        <taxon>Chryseobacterium</taxon>
    </lineage>
</organism>
<sequence length="239" mass="25584">MYNLNFKEMKNNVLNSGRKIAAAVFLMTAVVANAQAPVPPSEPRPGMERPGPETIREISTVTGKVSKMAVNEDFVYDGFYITSNGESVLVKFPPHLGSQITALAKNGSSVSVKGIADIAPNGEKSFRMNSLIANGKTVEDVAPAIPQTPPQEVSVSESGTITQLQKNKEGDAVVGIIIGNTILKMPPHIYQQQGQSLVNGAKISFTGFKKPENSGEVAEKKYTIVHARTISVNGKEYAL</sequence>
<dbReference type="eggNOG" id="ENOG5032WWK">
    <property type="taxonomic scope" value="Bacteria"/>
</dbReference>
<dbReference type="EMBL" id="JPRO01000011">
    <property type="protein sequence ID" value="KFF02557.1"/>
    <property type="molecule type" value="Genomic_DNA"/>
</dbReference>
<dbReference type="AlphaFoldDB" id="A0A085ZDP3"/>
<feature type="signal peptide" evidence="1">
    <location>
        <begin position="1"/>
        <end position="34"/>
    </location>
</feature>
<evidence type="ECO:0000313" key="3">
    <source>
        <dbReference type="Proteomes" id="UP000028703"/>
    </source>
</evidence>
<comment type="caution">
    <text evidence="2">The sequence shown here is derived from an EMBL/GenBank/DDBJ whole genome shotgun (WGS) entry which is preliminary data.</text>
</comment>
<dbReference type="STRING" id="421531.IX38_13220"/>
<proteinExistence type="predicted"/>
<gene>
    <name evidence="2" type="ORF">IX38_13220</name>
</gene>
<evidence type="ECO:0000256" key="1">
    <source>
        <dbReference type="SAM" id="SignalP"/>
    </source>
</evidence>
<feature type="chain" id="PRO_5001800868" evidence="1">
    <location>
        <begin position="35"/>
        <end position="239"/>
    </location>
</feature>
<protein>
    <submittedName>
        <fullName evidence="2">Uncharacterized protein</fullName>
    </submittedName>
</protein>
<keyword evidence="1" id="KW-0732">Signal</keyword>
<evidence type="ECO:0000313" key="2">
    <source>
        <dbReference type="EMBL" id="KFF02557.1"/>
    </source>
</evidence>
<accession>A0A085ZDP3</accession>
<dbReference type="Proteomes" id="UP000028703">
    <property type="component" value="Unassembled WGS sequence"/>
</dbReference>
<reference evidence="2 3" key="1">
    <citation type="submission" date="2014-07" db="EMBL/GenBank/DDBJ databases">
        <title>Genome of Chryseobacterium luteum DSM 18605.</title>
        <authorList>
            <person name="Stropko S.J."/>
            <person name="Pipes S.E."/>
            <person name="Newman J.D."/>
        </authorList>
    </citation>
    <scope>NUCLEOTIDE SEQUENCE [LARGE SCALE GENOMIC DNA]</scope>
    <source>
        <strain evidence="2 3">DSM 18605</strain>
    </source>
</reference>